<dbReference type="CDD" id="cd00051">
    <property type="entry name" value="EFh"/>
    <property type="match status" value="2"/>
</dbReference>
<dbReference type="PANTHER" id="PTHR23055">
    <property type="entry name" value="CALCIUM BINDING PROTEINS"/>
    <property type="match status" value="1"/>
</dbReference>
<dbReference type="PANTHER" id="PTHR23055:SF186">
    <property type="entry name" value="NEUROCALCIN HOMOLOG-LIKE PROTEIN"/>
    <property type="match status" value="1"/>
</dbReference>
<keyword evidence="2" id="KW-0677">Repeat</keyword>
<reference evidence="5" key="1">
    <citation type="submission" date="2020-11" db="EMBL/GenBank/DDBJ databases">
        <authorList>
            <person name="Whitehead M."/>
        </authorList>
    </citation>
    <scope>NUCLEOTIDE SEQUENCE</scope>
    <source>
        <strain evidence="5">EGII</strain>
    </source>
</reference>
<gene>
    <name evidence="5" type="ORF">CCAP1982_LOCUS89</name>
</gene>
<dbReference type="PRINTS" id="PR00450">
    <property type="entry name" value="RECOVERIN"/>
</dbReference>
<evidence type="ECO:0000256" key="2">
    <source>
        <dbReference type="ARBA" id="ARBA00022737"/>
    </source>
</evidence>
<proteinExistence type="predicted"/>
<keyword evidence="6" id="KW-1185">Reference proteome</keyword>
<dbReference type="SMART" id="SM00054">
    <property type="entry name" value="EFh"/>
    <property type="match status" value="2"/>
</dbReference>
<dbReference type="PROSITE" id="PS00018">
    <property type="entry name" value="EF_HAND_1"/>
    <property type="match status" value="2"/>
</dbReference>
<comment type="caution">
    <text evidence="5">The sequence shown here is derived from an EMBL/GenBank/DDBJ whole genome shotgun (WGS) entry which is preliminary data.</text>
</comment>
<dbReference type="EMBL" id="CAJHJT010000001">
    <property type="protein sequence ID" value="CAD6991147.1"/>
    <property type="molecule type" value="Genomic_DNA"/>
</dbReference>
<accession>A0A811TZ60</accession>
<evidence type="ECO:0000313" key="6">
    <source>
        <dbReference type="Proteomes" id="UP000606786"/>
    </source>
</evidence>
<evidence type="ECO:0000313" key="5">
    <source>
        <dbReference type="EMBL" id="CAD6991147.1"/>
    </source>
</evidence>
<sequence length="206" mass="24365">MASPPESPIEEVVFELEHTRVPKPINVTIEDLYRETKFSKQEIRIMYRGFKTECPEGVVHEECFKEIYAKFFPHGNSSLYAHHVFRTFDTNSTNSVNFRDFLNILSTLLRGTVYDKVKWTFKLYDVNGDGRITRGEMSDLFHSIHELMGRRPHQPEEDRKAKEQLERTFRSFDPHNVGYINFEMWMKGLLTNRTIVNSFHVFHSDP</sequence>
<dbReference type="GO" id="GO:0005509">
    <property type="term" value="F:calcium ion binding"/>
    <property type="evidence" value="ECO:0007669"/>
    <property type="project" value="InterPro"/>
</dbReference>
<protein>
    <submittedName>
        <fullName evidence="5">(Mediterranean fruit fly) hypothetical protein</fullName>
    </submittedName>
</protein>
<keyword evidence="1" id="KW-0479">Metal-binding</keyword>
<name>A0A811TZ60_CERCA</name>
<evidence type="ECO:0000256" key="1">
    <source>
        <dbReference type="ARBA" id="ARBA00022723"/>
    </source>
</evidence>
<feature type="domain" description="EF-hand" evidence="4">
    <location>
        <begin position="112"/>
        <end position="147"/>
    </location>
</feature>
<feature type="domain" description="EF-hand" evidence="4">
    <location>
        <begin position="76"/>
        <end position="111"/>
    </location>
</feature>
<dbReference type="InterPro" id="IPR028846">
    <property type="entry name" value="Recoverin"/>
</dbReference>
<keyword evidence="3" id="KW-0106">Calcium</keyword>
<evidence type="ECO:0000256" key="3">
    <source>
        <dbReference type="ARBA" id="ARBA00022837"/>
    </source>
</evidence>
<evidence type="ECO:0000259" key="4">
    <source>
        <dbReference type="PROSITE" id="PS50222"/>
    </source>
</evidence>
<dbReference type="InterPro" id="IPR018247">
    <property type="entry name" value="EF_Hand_1_Ca_BS"/>
</dbReference>
<dbReference type="SUPFAM" id="SSF47473">
    <property type="entry name" value="EF-hand"/>
    <property type="match status" value="1"/>
</dbReference>
<dbReference type="InterPro" id="IPR011992">
    <property type="entry name" value="EF-hand-dom_pair"/>
</dbReference>
<dbReference type="Proteomes" id="UP000606786">
    <property type="component" value="Unassembled WGS sequence"/>
</dbReference>
<dbReference type="PROSITE" id="PS50222">
    <property type="entry name" value="EF_HAND_2"/>
    <property type="match status" value="2"/>
</dbReference>
<dbReference type="InterPro" id="IPR002048">
    <property type="entry name" value="EF_hand_dom"/>
</dbReference>
<organism evidence="5 6">
    <name type="scientific">Ceratitis capitata</name>
    <name type="common">Mediterranean fruit fly</name>
    <name type="synonym">Tephritis capitata</name>
    <dbReference type="NCBI Taxonomy" id="7213"/>
    <lineage>
        <taxon>Eukaryota</taxon>
        <taxon>Metazoa</taxon>
        <taxon>Ecdysozoa</taxon>
        <taxon>Arthropoda</taxon>
        <taxon>Hexapoda</taxon>
        <taxon>Insecta</taxon>
        <taxon>Pterygota</taxon>
        <taxon>Neoptera</taxon>
        <taxon>Endopterygota</taxon>
        <taxon>Diptera</taxon>
        <taxon>Brachycera</taxon>
        <taxon>Muscomorpha</taxon>
        <taxon>Tephritoidea</taxon>
        <taxon>Tephritidae</taxon>
        <taxon>Ceratitis</taxon>
        <taxon>Ceratitis</taxon>
    </lineage>
</organism>
<dbReference type="AlphaFoldDB" id="A0A811TZ60"/>
<dbReference type="Gene3D" id="1.10.238.10">
    <property type="entry name" value="EF-hand"/>
    <property type="match status" value="1"/>
</dbReference>
<dbReference type="OrthoDB" id="191686at2759"/>
<dbReference type="Pfam" id="PF13499">
    <property type="entry name" value="EF-hand_7"/>
    <property type="match status" value="1"/>
</dbReference>